<dbReference type="Gene3D" id="2.40.170.20">
    <property type="entry name" value="TonB-dependent receptor, beta-barrel domain"/>
    <property type="match status" value="1"/>
</dbReference>
<dbReference type="Proteomes" id="UP001199816">
    <property type="component" value="Unassembled WGS sequence"/>
</dbReference>
<dbReference type="InterPro" id="IPR036942">
    <property type="entry name" value="Beta-barrel_TonB_sf"/>
</dbReference>
<keyword evidence="6" id="KW-0675">Receptor</keyword>
<dbReference type="EMBL" id="JAJNEC010000005">
    <property type="protein sequence ID" value="MCD2422693.1"/>
    <property type="molecule type" value="Genomic_DNA"/>
</dbReference>
<dbReference type="Gene3D" id="2.170.130.10">
    <property type="entry name" value="TonB-dependent receptor, plug domain"/>
    <property type="match status" value="1"/>
</dbReference>
<dbReference type="Pfam" id="PF07715">
    <property type="entry name" value="Plug"/>
    <property type="match status" value="1"/>
</dbReference>
<dbReference type="InterPro" id="IPR037066">
    <property type="entry name" value="Plug_dom_sf"/>
</dbReference>
<proteinExistence type="predicted"/>
<dbReference type="RefSeq" id="WP_231003933.1">
    <property type="nucleotide sequence ID" value="NZ_JAJNEC010000005.1"/>
</dbReference>
<evidence type="ECO:0000256" key="3">
    <source>
        <dbReference type="ARBA" id="ARBA00023237"/>
    </source>
</evidence>
<reference evidence="6 7" key="1">
    <citation type="submission" date="2021-11" db="EMBL/GenBank/DDBJ databases">
        <title>Genomic of Niabella pedocola.</title>
        <authorList>
            <person name="Wu T."/>
        </authorList>
    </citation>
    <scope>NUCLEOTIDE SEQUENCE [LARGE SCALE GENOMIC DNA]</scope>
    <source>
        <strain evidence="6 7">JCM 31011</strain>
    </source>
</reference>
<accession>A0ABS8PR02</accession>
<comment type="caution">
    <text evidence="6">The sequence shown here is derived from an EMBL/GenBank/DDBJ whole genome shotgun (WGS) entry which is preliminary data.</text>
</comment>
<feature type="domain" description="TonB-dependent receptor plug" evidence="5">
    <location>
        <begin position="47"/>
        <end position="170"/>
    </location>
</feature>
<keyword evidence="7" id="KW-1185">Reference proteome</keyword>
<evidence type="ECO:0000313" key="7">
    <source>
        <dbReference type="Proteomes" id="UP001199816"/>
    </source>
</evidence>
<protein>
    <submittedName>
        <fullName evidence="6">TonB-dependent receptor plug domain-containing protein</fullName>
    </submittedName>
</protein>
<keyword evidence="3" id="KW-0998">Cell outer membrane</keyword>
<dbReference type="SUPFAM" id="SSF56935">
    <property type="entry name" value="Porins"/>
    <property type="match status" value="1"/>
</dbReference>
<comment type="subcellular location">
    <subcellularLocation>
        <location evidence="1">Cell outer membrane</location>
    </subcellularLocation>
</comment>
<evidence type="ECO:0000256" key="2">
    <source>
        <dbReference type="ARBA" id="ARBA00023136"/>
    </source>
</evidence>
<evidence type="ECO:0000313" key="6">
    <source>
        <dbReference type="EMBL" id="MCD2422693.1"/>
    </source>
</evidence>
<keyword evidence="2" id="KW-0472">Membrane</keyword>
<organism evidence="6 7">
    <name type="scientific">Niabella pedocola</name>
    <dbReference type="NCBI Taxonomy" id="1752077"/>
    <lineage>
        <taxon>Bacteria</taxon>
        <taxon>Pseudomonadati</taxon>
        <taxon>Bacteroidota</taxon>
        <taxon>Chitinophagia</taxon>
        <taxon>Chitinophagales</taxon>
        <taxon>Chitinophagaceae</taxon>
        <taxon>Niabella</taxon>
    </lineage>
</organism>
<feature type="region of interest" description="Disordered" evidence="4">
    <location>
        <begin position="1"/>
        <end position="25"/>
    </location>
</feature>
<name>A0ABS8PR02_9BACT</name>
<evidence type="ECO:0000256" key="1">
    <source>
        <dbReference type="ARBA" id="ARBA00004442"/>
    </source>
</evidence>
<evidence type="ECO:0000259" key="5">
    <source>
        <dbReference type="Pfam" id="PF07715"/>
    </source>
</evidence>
<gene>
    <name evidence="6" type="ORF">LQ567_07970</name>
</gene>
<dbReference type="InterPro" id="IPR012910">
    <property type="entry name" value="Plug_dom"/>
</dbReference>
<evidence type="ECO:0000256" key="4">
    <source>
        <dbReference type="SAM" id="MobiDB-lite"/>
    </source>
</evidence>
<sequence length="968" mass="109409">MITKSQTSGQGNEDSLSTSAHAESFKASLQQTNNQRLDDSSGQQIRVRLDGISKTPLISLQQYLKGNASGVFVKEENGEPGSEQFMFIRGLSAPLFTKQDVYGLQPVVYLNGTPLTQENAYSYYIQRYDFNKLGSGTNLLAALDINNIGSIEVLKTPADIATLGPLATNGAIWITTKVAQPSAKPVINFDSYVGILSTPKIRTVNAAYENDFRKRYYDAYATPEQMAAYPVYVANQYDKNYYGPSNWNAIYFRSKPVYYVGFGINGGHDRASYRFNISDTKDQNFDNTQLDRYAVTFGMNMLPLKWLTISSNINAARTDRDRNKSLRDRFAETRFVPDLANPLSPNREAYQVYLDKYRTAIDDNKNNAITGDFSATANFRNLQLKTQLSIDYEESLRDVFWGSDLMDGNSFISTYYGLAQRTSVKNTIRYTIPLVNNRHQIRLEAGQSYLADFFKYDYIYGYNTPNDFIKIKSVLVNGSAYSNNDNIFAYPFSDNLKARLLSYYGRIGYSFKNIFNIDAVGRYDGYSSFSPTDRWLLTPVVAARLNIRELLPENGLFSTLALRGSWGTFGKLIQDSRFKLGPQYRVDLGYSDEPVIGGSGGYSGISQPYTFGWINRYYNWPFSEKLNIGIDLGWLNDRITLTADFYNNKDKNMIVPTPVASENGFSYKWVQGMAVQNTGLNLGVTADILQHAGGLSWQFFTNFNWNKNKLLKLPYDLNEIEYGDMKLEIGKSTDSYWVFENQGMIHTASDIPAGRTNTDGSVSPMTFGGTIPFSVGDPLWTDVNDDGVIDKSDKVLKGHFMPVYTGGIGSTFSFRNFNLDFMFYYALGQQLLNQLTSTKLDFINGENSRDISSVKEITFWQQTFDYNAYPLYNPWSGVIPYRADQDLFLEDAGFLKLRYATLGYDLASLDYFKKKRIPKMLVYVTGTNLFTITKFSGGDPEQVNYRGAYTGYTLPLVTSYSLGVKINF</sequence>